<dbReference type="Pfam" id="PF13459">
    <property type="entry name" value="Fer4_15"/>
    <property type="match status" value="1"/>
</dbReference>
<evidence type="ECO:0000256" key="4">
    <source>
        <dbReference type="ARBA" id="ARBA00022982"/>
    </source>
</evidence>
<dbReference type="InterPro" id="IPR001080">
    <property type="entry name" value="3Fe4S_ferredoxin"/>
</dbReference>
<keyword evidence="4 8" id="KW-0249">Electron transport</keyword>
<dbReference type="PRINTS" id="PR00352">
    <property type="entry name" value="3FE4SFRDOXIN"/>
</dbReference>
<dbReference type="PANTHER" id="PTHR36923:SF3">
    <property type="entry name" value="FERREDOXIN"/>
    <property type="match status" value="1"/>
</dbReference>
<evidence type="ECO:0000256" key="6">
    <source>
        <dbReference type="ARBA" id="ARBA00023014"/>
    </source>
</evidence>
<dbReference type="STRING" id="46177.SAMN05660976_06991"/>
<keyword evidence="2 8" id="KW-0813">Transport</keyword>
<sequence length="64" mass="6990">MHIIVDTGKCEGFGNCVMADPDTFDLGDDGLVVSLRATAEEHDRARVEEAARSCPVEAITLERR</sequence>
<keyword evidence="5 8" id="KW-0408">Iron</keyword>
<dbReference type="SUPFAM" id="SSF54862">
    <property type="entry name" value="4Fe-4S ferredoxins"/>
    <property type="match status" value="1"/>
</dbReference>
<dbReference type="PANTHER" id="PTHR36923">
    <property type="entry name" value="FERREDOXIN"/>
    <property type="match status" value="1"/>
</dbReference>
<comment type="cofactor">
    <cofactor evidence="1">
        <name>[3Fe-4S] cluster</name>
        <dbReference type="ChEBI" id="CHEBI:21137"/>
    </cofactor>
</comment>
<evidence type="ECO:0000256" key="1">
    <source>
        <dbReference type="ARBA" id="ARBA00001927"/>
    </source>
</evidence>
<evidence type="ECO:0000256" key="7">
    <source>
        <dbReference type="ARBA" id="ARBA00023291"/>
    </source>
</evidence>
<dbReference type="Gene3D" id="3.30.70.20">
    <property type="match status" value="1"/>
</dbReference>
<evidence type="ECO:0000256" key="8">
    <source>
        <dbReference type="RuleBase" id="RU368020"/>
    </source>
</evidence>
<dbReference type="GO" id="GO:0009055">
    <property type="term" value="F:electron transfer activity"/>
    <property type="evidence" value="ECO:0007669"/>
    <property type="project" value="UniProtKB-UniRule"/>
</dbReference>
<dbReference type="GO" id="GO:0005506">
    <property type="term" value="F:iron ion binding"/>
    <property type="evidence" value="ECO:0007669"/>
    <property type="project" value="UniProtKB-UniRule"/>
</dbReference>
<proteinExistence type="predicted"/>
<dbReference type="Proteomes" id="UP000198953">
    <property type="component" value="Unassembled WGS sequence"/>
</dbReference>
<protein>
    <recommendedName>
        <fullName evidence="8">Ferredoxin</fullName>
    </recommendedName>
</protein>
<comment type="function">
    <text evidence="8">Ferredoxins are iron-sulfur proteins that transfer electrons in a wide variety of metabolic reactions.</text>
</comment>
<gene>
    <name evidence="9" type="ORF">SAMN05660976_06991</name>
</gene>
<dbReference type="RefSeq" id="WP_201784594.1">
    <property type="nucleotide sequence ID" value="NZ_BBZG01000002.1"/>
</dbReference>
<evidence type="ECO:0000313" key="9">
    <source>
        <dbReference type="EMBL" id="SEN19153.1"/>
    </source>
</evidence>
<accession>A0A1H8EI58</accession>
<evidence type="ECO:0000256" key="5">
    <source>
        <dbReference type="ARBA" id="ARBA00023004"/>
    </source>
</evidence>
<evidence type="ECO:0000256" key="3">
    <source>
        <dbReference type="ARBA" id="ARBA00022723"/>
    </source>
</evidence>
<reference evidence="9 10" key="1">
    <citation type="submission" date="2016-10" db="EMBL/GenBank/DDBJ databases">
        <authorList>
            <person name="de Groot N.N."/>
        </authorList>
    </citation>
    <scope>NUCLEOTIDE SEQUENCE [LARGE SCALE GENOMIC DNA]</scope>
    <source>
        <strain evidence="9 10">DSM 43357</strain>
    </source>
</reference>
<name>A0A1H8EI58_9ACTN</name>
<evidence type="ECO:0000313" key="10">
    <source>
        <dbReference type="Proteomes" id="UP000198953"/>
    </source>
</evidence>
<keyword evidence="10" id="KW-1185">Reference proteome</keyword>
<keyword evidence="6 8" id="KW-0411">Iron-sulfur</keyword>
<organism evidence="9 10">
    <name type="scientific">Nonomuraea pusilla</name>
    <dbReference type="NCBI Taxonomy" id="46177"/>
    <lineage>
        <taxon>Bacteria</taxon>
        <taxon>Bacillati</taxon>
        <taxon>Actinomycetota</taxon>
        <taxon>Actinomycetes</taxon>
        <taxon>Streptosporangiales</taxon>
        <taxon>Streptosporangiaceae</taxon>
        <taxon>Nonomuraea</taxon>
    </lineage>
</organism>
<keyword evidence="7" id="KW-0003">3Fe-4S</keyword>
<dbReference type="GO" id="GO:0051538">
    <property type="term" value="F:3 iron, 4 sulfur cluster binding"/>
    <property type="evidence" value="ECO:0007669"/>
    <property type="project" value="UniProtKB-KW"/>
</dbReference>
<dbReference type="InterPro" id="IPR051269">
    <property type="entry name" value="Fe-S_cluster_ET"/>
</dbReference>
<dbReference type="EMBL" id="FOBF01000023">
    <property type="protein sequence ID" value="SEN19153.1"/>
    <property type="molecule type" value="Genomic_DNA"/>
</dbReference>
<evidence type="ECO:0000256" key="2">
    <source>
        <dbReference type="ARBA" id="ARBA00022448"/>
    </source>
</evidence>
<keyword evidence="3 8" id="KW-0479">Metal-binding</keyword>
<dbReference type="AlphaFoldDB" id="A0A1H8EI58"/>